<feature type="domain" description="Phasin" evidence="1">
    <location>
        <begin position="43"/>
        <end position="140"/>
    </location>
</feature>
<reference evidence="2 3" key="1">
    <citation type="submission" date="2019-12" db="EMBL/GenBank/DDBJ databases">
        <title>Genomic-based taxomic classification of the family Erythrobacteraceae.</title>
        <authorList>
            <person name="Xu L."/>
        </authorList>
    </citation>
    <scope>NUCLEOTIDE SEQUENCE [LARGE SCALE GENOMIC DNA]</scope>
    <source>
        <strain evidence="2 3">RC4-10-4</strain>
    </source>
</reference>
<evidence type="ECO:0000259" key="1">
    <source>
        <dbReference type="Pfam" id="PF09361"/>
    </source>
</evidence>
<dbReference type="Pfam" id="PF09361">
    <property type="entry name" value="Phasin_2"/>
    <property type="match status" value="1"/>
</dbReference>
<gene>
    <name evidence="2" type="primary">phaP</name>
    <name evidence="2" type="ORF">GRI62_01545</name>
</gene>
<dbReference type="Proteomes" id="UP000460626">
    <property type="component" value="Unassembled WGS sequence"/>
</dbReference>
<dbReference type="RefSeq" id="WP_160731784.1">
    <property type="nucleotide sequence ID" value="NZ_BMJK01000001.1"/>
</dbReference>
<proteinExistence type="predicted"/>
<evidence type="ECO:0000313" key="3">
    <source>
        <dbReference type="Proteomes" id="UP000460626"/>
    </source>
</evidence>
<dbReference type="NCBIfam" id="TIGR01841">
    <property type="entry name" value="phasin"/>
    <property type="match status" value="1"/>
</dbReference>
<protein>
    <submittedName>
        <fullName evidence="2">TIGR01841 family phasin</fullName>
    </submittedName>
</protein>
<accession>A0A845A3W0</accession>
<keyword evidence="3" id="KW-1185">Reference proteome</keyword>
<dbReference type="EMBL" id="WTYH01000001">
    <property type="protein sequence ID" value="MXO92289.1"/>
    <property type="molecule type" value="Genomic_DNA"/>
</dbReference>
<evidence type="ECO:0000313" key="2">
    <source>
        <dbReference type="EMBL" id="MXO92289.1"/>
    </source>
</evidence>
<comment type="caution">
    <text evidence="2">The sequence shown here is derived from an EMBL/GenBank/DDBJ whole genome shotgun (WGS) entry which is preliminary data.</text>
</comment>
<dbReference type="InterPro" id="IPR018968">
    <property type="entry name" value="Phasin"/>
</dbReference>
<sequence>MASKPDYSNDYTSAMTDSMSGAVTEMQSRAQAAYEKGTANLSDMTDFAKGNVEAMVESTKVMAEGMQALGKTYAEEAKSAYETITADLKEMAAVKSPTELFQLQGRMMRRNFDAMMAVGTRNTDAAVKLANDVAAPLSGRVNIAAEKMSKVA</sequence>
<dbReference type="OrthoDB" id="8479795at2"/>
<dbReference type="AlphaFoldDB" id="A0A845A3W0"/>
<organism evidence="2 3">
    <name type="scientific">Aurantiacibacter arachoides</name>
    <dbReference type="NCBI Taxonomy" id="1850444"/>
    <lineage>
        <taxon>Bacteria</taxon>
        <taxon>Pseudomonadati</taxon>
        <taxon>Pseudomonadota</taxon>
        <taxon>Alphaproteobacteria</taxon>
        <taxon>Sphingomonadales</taxon>
        <taxon>Erythrobacteraceae</taxon>
        <taxon>Aurantiacibacter</taxon>
    </lineage>
</organism>
<name>A0A845A3W0_9SPHN</name>
<dbReference type="InterPro" id="IPR010127">
    <property type="entry name" value="Phasin_subfam-1"/>
</dbReference>